<dbReference type="AlphaFoldDB" id="W7ELQ4"/>
<keyword evidence="3" id="KW-1185">Reference proteome</keyword>
<name>W7ELQ4_BIPV3</name>
<feature type="region of interest" description="Disordered" evidence="1">
    <location>
        <begin position="90"/>
        <end position="118"/>
    </location>
</feature>
<dbReference type="OrthoDB" id="3686832at2759"/>
<dbReference type="Proteomes" id="UP000054337">
    <property type="component" value="Unassembled WGS sequence"/>
</dbReference>
<sequence length="217" mass="24321">MHYIFHQLYTYEPHPSSLFINMPRRLKPKPTVPSEDSSLVTPQTPSSTINRRDPAPRSGPISKTFNLLPRNPRTIRKLYKIKAPRRISSLSTKKKSKFSSTEGTEGTEGTGDTGGTAVETYTLEPSQQESVSASPWSTHYSAISELTTTESEANSNTETVDADAEKLWSAHIMGEHVGRDQYELVSKRYLDAGLPPPWKRCPWCEETIEWLLGKGVI</sequence>
<evidence type="ECO:0000313" key="3">
    <source>
        <dbReference type="Proteomes" id="UP000054337"/>
    </source>
</evidence>
<evidence type="ECO:0000256" key="1">
    <source>
        <dbReference type="SAM" id="MobiDB-lite"/>
    </source>
</evidence>
<accession>W7ELQ4</accession>
<dbReference type="EMBL" id="KI968725">
    <property type="protein sequence ID" value="EUN27894.1"/>
    <property type="molecule type" value="Genomic_DNA"/>
</dbReference>
<evidence type="ECO:0000313" key="2">
    <source>
        <dbReference type="EMBL" id="EUN27894.1"/>
    </source>
</evidence>
<feature type="compositionally biased region" description="Polar residues" evidence="1">
    <location>
        <begin position="34"/>
        <end position="49"/>
    </location>
</feature>
<proteinExistence type="predicted"/>
<gene>
    <name evidence="2" type="ORF">COCVIDRAFT_96845</name>
</gene>
<dbReference type="RefSeq" id="XP_014557500.1">
    <property type="nucleotide sequence ID" value="XM_014702014.1"/>
</dbReference>
<organism evidence="2 3">
    <name type="scientific">Bipolaris victoriae (strain FI3)</name>
    <name type="common">Victoria blight of oats agent</name>
    <name type="synonym">Cochliobolus victoriae</name>
    <dbReference type="NCBI Taxonomy" id="930091"/>
    <lineage>
        <taxon>Eukaryota</taxon>
        <taxon>Fungi</taxon>
        <taxon>Dikarya</taxon>
        <taxon>Ascomycota</taxon>
        <taxon>Pezizomycotina</taxon>
        <taxon>Dothideomycetes</taxon>
        <taxon>Pleosporomycetidae</taxon>
        <taxon>Pleosporales</taxon>
        <taxon>Pleosporineae</taxon>
        <taxon>Pleosporaceae</taxon>
        <taxon>Bipolaris</taxon>
    </lineage>
</organism>
<dbReference type="HOGENOM" id="CLU_120560_0_0_1"/>
<dbReference type="GeneID" id="26260293"/>
<reference evidence="2 3" key="1">
    <citation type="journal article" date="2013" name="PLoS Genet.">
        <title>Comparative genome structure, secondary metabolite, and effector coding capacity across Cochliobolus pathogens.</title>
        <authorList>
            <person name="Condon B.J."/>
            <person name="Leng Y."/>
            <person name="Wu D."/>
            <person name="Bushley K.E."/>
            <person name="Ohm R.A."/>
            <person name="Otillar R."/>
            <person name="Martin J."/>
            <person name="Schackwitz W."/>
            <person name="Grimwood J."/>
            <person name="MohdZainudin N."/>
            <person name="Xue C."/>
            <person name="Wang R."/>
            <person name="Manning V.A."/>
            <person name="Dhillon B."/>
            <person name="Tu Z.J."/>
            <person name="Steffenson B.J."/>
            <person name="Salamov A."/>
            <person name="Sun H."/>
            <person name="Lowry S."/>
            <person name="LaButti K."/>
            <person name="Han J."/>
            <person name="Copeland A."/>
            <person name="Lindquist E."/>
            <person name="Barry K."/>
            <person name="Schmutz J."/>
            <person name="Baker S.E."/>
            <person name="Ciuffetti L.M."/>
            <person name="Grigoriev I.V."/>
            <person name="Zhong S."/>
            <person name="Turgeon B.G."/>
        </authorList>
    </citation>
    <scope>NUCLEOTIDE SEQUENCE [LARGE SCALE GENOMIC DNA]</scope>
    <source>
        <strain evidence="2 3">FI3</strain>
    </source>
</reference>
<protein>
    <submittedName>
        <fullName evidence="2">Uncharacterized protein</fullName>
    </submittedName>
</protein>
<feature type="region of interest" description="Disordered" evidence="1">
    <location>
        <begin position="25"/>
        <end position="67"/>
    </location>
</feature>